<proteinExistence type="predicted"/>
<evidence type="ECO:0000256" key="1">
    <source>
        <dbReference type="SAM" id="Phobius"/>
    </source>
</evidence>
<feature type="transmembrane region" description="Helical" evidence="1">
    <location>
        <begin position="81"/>
        <end position="100"/>
    </location>
</feature>
<organism evidence="2 3">
    <name type="scientific">Cryobacterium mannosilyticum</name>
    <dbReference type="NCBI Taxonomy" id="1259190"/>
    <lineage>
        <taxon>Bacteria</taxon>
        <taxon>Bacillati</taxon>
        <taxon>Actinomycetota</taxon>
        <taxon>Actinomycetes</taxon>
        <taxon>Micrococcales</taxon>
        <taxon>Microbacteriaceae</taxon>
        <taxon>Cryobacterium</taxon>
    </lineage>
</organism>
<accession>A0A4R8WFE6</accession>
<name>A0A4R8WFE6_9MICO</name>
<dbReference type="EMBL" id="SOFM01000001">
    <property type="protein sequence ID" value="TFC08220.1"/>
    <property type="molecule type" value="Genomic_DNA"/>
</dbReference>
<dbReference type="AlphaFoldDB" id="A0A4R8WFE6"/>
<keyword evidence="1" id="KW-0472">Membrane</keyword>
<gene>
    <name evidence="2" type="ORF">E3O32_00120</name>
</gene>
<sequence>MNRTTTALLAALEAVLVVAIGVGIALVPLTVLWATQFGLAIDWVVFWRAAVDVWLLGNGVDLTVQLDPAVVTTLGLPGSEAPFTLTIALLGYGLLAVLLGRRTGARAAETPYRWVGAGAAIACYGLLATVLSLTAGTDAVRPSLPQGILLPTAVYAAGVLSGVLSGAFRGQAAGALVRRYRTLPSVARGIAATALRGGTAAAAAIVAVSAVAVFVLILSNYATVIGLYETVQSGLTGGIVLTLLELALIPNLVVWAAAWLVGPGIAVGVGTSVSPVGTALGSVPGLPILGVLPHGTLAFGFLGLLVPVLIGFLAAAVTRQRQARADMAPPTVPQQLVTGLATGIVAGILLGLLAWWSGGAMGPGRLVEVGPDPLLVGLLTAIEVGVAAGAGLLTPHPFQRSRATPKNEPAAKR</sequence>
<dbReference type="InterPro" id="IPR045931">
    <property type="entry name" value="DUF6350"/>
</dbReference>
<feature type="transmembrane region" description="Helical" evidence="1">
    <location>
        <begin position="112"/>
        <end position="136"/>
    </location>
</feature>
<evidence type="ECO:0000313" key="2">
    <source>
        <dbReference type="EMBL" id="TFC08220.1"/>
    </source>
</evidence>
<feature type="transmembrane region" description="Helical" evidence="1">
    <location>
        <begin position="238"/>
        <end position="261"/>
    </location>
</feature>
<comment type="caution">
    <text evidence="2">The sequence shown here is derived from an EMBL/GenBank/DDBJ whole genome shotgun (WGS) entry which is preliminary data.</text>
</comment>
<protein>
    <submittedName>
        <fullName evidence="2">Uncharacterized protein</fullName>
    </submittedName>
</protein>
<dbReference type="Proteomes" id="UP000297643">
    <property type="component" value="Unassembled WGS sequence"/>
</dbReference>
<feature type="transmembrane region" description="Helical" evidence="1">
    <location>
        <begin position="375"/>
        <end position="393"/>
    </location>
</feature>
<feature type="transmembrane region" description="Helical" evidence="1">
    <location>
        <begin position="336"/>
        <end position="355"/>
    </location>
</feature>
<keyword evidence="1" id="KW-0812">Transmembrane</keyword>
<feature type="transmembrane region" description="Helical" evidence="1">
    <location>
        <begin position="189"/>
        <end position="218"/>
    </location>
</feature>
<feature type="transmembrane region" description="Helical" evidence="1">
    <location>
        <begin position="298"/>
        <end position="316"/>
    </location>
</feature>
<feature type="transmembrane region" description="Helical" evidence="1">
    <location>
        <begin position="148"/>
        <end position="168"/>
    </location>
</feature>
<evidence type="ECO:0000313" key="3">
    <source>
        <dbReference type="Proteomes" id="UP000297643"/>
    </source>
</evidence>
<dbReference type="RefSeq" id="WP_134505797.1">
    <property type="nucleotide sequence ID" value="NZ_SOFM01000001.1"/>
</dbReference>
<feature type="transmembrane region" description="Helical" evidence="1">
    <location>
        <begin position="7"/>
        <end position="34"/>
    </location>
</feature>
<keyword evidence="3" id="KW-1185">Reference proteome</keyword>
<keyword evidence="1" id="KW-1133">Transmembrane helix</keyword>
<reference evidence="2 3" key="1">
    <citation type="submission" date="2019-03" db="EMBL/GenBank/DDBJ databases">
        <title>Genomics of glacier-inhabiting Cryobacterium strains.</title>
        <authorList>
            <person name="Liu Q."/>
            <person name="Xin Y.-H."/>
        </authorList>
    </citation>
    <scope>NUCLEOTIDE SEQUENCE [LARGE SCALE GENOMIC DNA]</scope>
    <source>
        <strain evidence="2 3">RHLT2-21</strain>
    </source>
</reference>
<dbReference type="Pfam" id="PF19877">
    <property type="entry name" value="DUF6350"/>
    <property type="match status" value="1"/>
</dbReference>